<feature type="domain" description="Glycosyl transferase family 1" evidence="1">
    <location>
        <begin position="200"/>
        <end position="353"/>
    </location>
</feature>
<reference evidence="3 4" key="1">
    <citation type="submission" date="2018-08" db="EMBL/GenBank/DDBJ databases">
        <title>Chitinophagaceae sp. K23C18032701, a novel bacterium isolated from forest soil.</title>
        <authorList>
            <person name="Wang C."/>
        </authorList>
    </citation>
    <scope>NUCLEOTIDE SEQUENCE [LARGE SCALE GENOMIC DNA]</scope>
    <source>
        <strain evidence="3 4">K23C18032701</strain>
    </source>
</reference>
<gene>
    <name evidence="3" type="ORF">DXN05_15340</name>
</gene>
<sequence length="376" mass="42140">MALKILHIIPSYKPAYVYGGPMYSCSALCEALVKQEHDVTVLTTTANGTEELPVKPGEVQVVDGVKVIYCKRITKDHTHFSPQLLRYLWKHVRGFDAVHIHSWWNLVSVFSLLICAKRGVRPVFSPRGMLSTYTQDTNHSIVKKWIHRFVGKPYLSKTKFHATSGAESNEVAALFPGSSVTEIFNFVNIPVAASLSPASFNKPVRILFLSRIDRKKGIELLLQALQLVTFPFELNIVGPSEETYLASLQQLAAEYQLQHKVKWCGPVYENKFSLIRSHDLLALTSYNENFANIIIESLSVGTPVLITDMVGLSNYVEANNLGWVCGVDVQQIKASLEQAVSDTANRNDIRHRAPAVIARDFNAEVLVQHYIDLYKA</sequence>
<keyword evidence="3" id="KW-0808">Transferase</keyword>
<dbReference type="NCBIfam" id="NF046085">
    <property type="entry name" value="XrtY_assoc_Gly1"/>
    <property type="match status" value="1"/>
</dbReference>
<dbReference type="Pfam" id="PF00534">
    <property type="entry name" value="Glycos_transf_1"/>
    <property type="match status" value="1"/>
</dbReference>
<organism evidence="3 4">
    <name type="scientific">Deminuibacter soli</name>
    <dbReference type="NCBI Taxonomy" id="2291815"/>
    <lineage>
        <taxon>Bacteria</taxon>
        <taxon>Pseudomonadati</taxon>
        <taxon>Bacteroidota</taxon>
        <taxon>Chitinophagia</taxon>
        <taxon>Chitinophagales</taxon>
        <taxon>Chitinophagaceae</taxon>
        <taxon>Deminuibacter</taxon>
    </lineage>
</organism>
<dbReference type="InterPro" id="IPR028098">
    <property type="entry name" value="Glyco_trans_4-like_N"/>
</dbReference>
<dbReference type="RefSeq" id="WP_116848149.1">
    <property type="nucleotide sequence ID" value="NZ_QTJU01000005.1"/>
</dbReference>
<keyword evidence="4" id="KW-1185">Reference proteome</keyword>
<dbReference type="PANTHER" id="PTHR12526">
    <property type="entry name" value="GLYCOSYLTRANSFERASE"/>
    <property type="match status" value="1"/>
</dbReference>
<proteinExistence type="predicted"/>
<accession>A0A3E1NHP7</accession>
<dbReference type="PANTHER" id="PTHR12526:SF637">
    <property type="entry name" value="GLYCOSYLTRANSFERASE EPSF-RELATED"/>
    <property type="match status" value="1"/>
</dbReference>
<dbReference type="InterPro" id="IPR001296">
    <property type="entry name" value="Glyco_trans_1"/>
</dbReference>
<evidence type="ECO:0000313" key="4">
    <source>
        <dbReference type="Proteomes" id="UP000261284"/>
    </source>
</evidence>
<dbReference type="AlphaFoldDB" id="A0A3E1NHP7"/>
<protein>
    <submittedName>
        <fullName evidence="3">Glycosyltransferase</fullName>
    </submittedName>
</protein>
<evidence type="ECO:0000313" key="3">
    <source>
        <dbReference type="EMBL" id="RFM27391.1"/>
    </source>
</evidence>
<feature type="domain" description="Glycosyltransferase subfamily 4-like N-terminal" evidence="2">
    <location>
        <begin position="20"/>
        <end position="188"/>
    </location>
</feature>
<dbReference type="Proteomes" id="UP000261284">
    <property type="component" value="Unassembled WGS sequence"/>
</dbReference>
<name>A0A3E1NHP7_9BACT</name>
<dbReference type="SUPFAM" id="SSF53756">
    <property type="entry name" value="UDP-Glycosyltransferase/glycogen phosphorylase"/>
    <property type="match status" value="1"/>
</dbReference>
<dbReference type="GO" id="GO:0016757">
    <property type="term" value="F:glycosyltransferase activity"/>
    <property type="evidence" value="ECO:0007669"/>
    <property type="project" value="InterPro"/>
</dbReference>
<evidence type="ECO:0000259" key="2">
    <source>
        <dbReference type="Pfam" id="PF13439"/>
    </source>
</evidence>
<dbReference type="EMBL" id="QTJU01000005">
    <property type="protein sequence ID" value="RFM27391.1"/>
    <property type="molecule type" value="Genomic_DNA"/>
</dbReference>
<dbReference type="Pfam" id="PF13439">
    <property type="entry name" value="Glyco_transf_4"/>
    <property type="match status" value="1"/>
</dbReference>
<dbReference type="Gene3D" id="3.40.50.2000">
    <property type="entry name" value="Glycogen Phosphorylase B"/>
    <property type="match status" value="2"/>
</dbReference>
<comment type="caution">
    <text evidence="3">The sequence shown here is derived from an EMBL/GenBank/DDBJ whole genome shotgun (WGS) entry which is preliminary data.</text>
</comment>
<evidence type="ECO:0000259" key="1">
    <source>
        <dbReference type="Pfam" id="PF00534"/>
    </source>
</evidence>